<accession>A0AAE3U897</accession>
<protein>
    <submittedName>
        <fullName evidence="3">Serine hydrolase</fullName>
        <ecNumber evidence="3">3.-.-.-</ecNumber>
    </submittedName>
</protein>
<dbReference type="RefSeq" id="WP_313982834.1">
    <property type="nucleotide sequence ID" value="NZ_JASJOS010000010.1"/>
</dbReference>
<reference evidence="3" key="1">
    <citation type="submission" date="2023-05" db="EMBL/GenBank/DDBJ databases">
        <authorList>
            <person name="Zhang X."/>
        </authorList>
    </citation>
    <scope>NUCLEOTIDE SEQUENCE</scope>
    <source>
        <strain evidence="3">YF14B1</strain>
    </source>
</reference>
<evidence type="ECO:0000256" key="1">
    <source>
        <dbReference type="SAM" id="SignalP"/>
    </source>
</evidence>
<gene>
    <name evidence="3" type="ORF">QNI16_22045</name>
</gene>
<dbReference type="EMBL" id="JASJOS010000010">
    <property type="protein sequence ID" value="MDJ1483196.1"/>
    <property type="molecule type" value="Genomic_DNA"/>
</dbReference>
<dbReference type="GO" id="GO:0016787">
    <property type="term" value="F:hydrolase activity"/>
    <property type="evidence" value="ECO:0007669"/>
    <property type="project" value="UniProtKB-KW"/>
</dbReference>
<comment type="caution">
    <text evidence="3">The sequence shown here is derived from an EMBL/GenBank/DDBJ whole genome shotgun (WGS) entry which is preliminary data.</text>
</comment>
<organism evidence="3 4">
    <name type="scientific">Xanthocytophaga flava</name>
    <dbReference type="NCBI Taxonomy" id="3048013"/>
    <lineage>
        <taxon>Bacteria</taxon>
        <taxon>Pseudomonadati</taxon>
        <taxon>Bacteroidota</taxon>
        <taxon>Cytophagia</taxon>
        <taxon>Cytophagales</taxon>
        <taxon>Rhodocytophagaceae</taxon>
        <taxon>Xanthocytophaga</taxon>
    </lineage>
</organism>
<feature type="domain" description="Beta-lactamase-related" evidence="2">
    <location>
        <begin position="258"/>
        <end position="535"/>
    </location>
</feature>
<name>A0AAE3U897_9BACT</name>
<dbReference type="Pfam" id="PF00144">
    <property type="entry name" value="Beta-lactamase"/>
    <property type="match status" value="1"/>
</dbReference>
<keyword evidence="3" id="KW-0378">Hydrolase</keyword>
<evidence type="ECO:0000259" key="2">
    <source>
        <dbReference type="Pfam" id="PF00144"/>
    </source>
</evidence>
<feature type="signal peptide" evidence="1">
    <location>
        <begin position="1"/>
        <end position="24"/>
    </location>
</feature>
<dbReference type="PANTHER" id="PTHR43283">
    <property type="entry name" value="BETA-LACTAMASE-RELATED"/>
    <property type="match status" value="1"/>
</dbReference>
<dbReference type="Gene3D" id="3.40.710.10">
    <property type="entry name" value="DD-peptidase/beta-lactamase superfamily"/>
    <property type="match status" value="1"/>
</dbReference>
<dbReference type="InterPro" id="IPR001466">
    <property type="entry name" value="Beta-lactam-related"/>
</dbReference>
<dbReference type="InterPro" id="IPR050789">
    <property type="entry name" value="Diverse_Enzym_Activities"/>
</dbReference>
<dbReference type="SUPFAM" id="SSF56601">
    <property type="entry name" value="beta-lactamase/transpeptidase-like"/>
    <property type="match status" value="1"/>
</dbReference>
<evidence type="ECO:0000313" key="4">
    <source>
        <dbReference type="Proteomes" id="UP001241110"/>
    </source>
</evidence>
<evidence type="ECO:0000313" key="3">
    <source>
        <dbReference type="EMBL" id="MDJ1483196.1"/>
    </source>
</evidence>
<dbReference type="EC" id="3.-.-.-" evidence="3"/>
<proteinExistence type="predicted"/>
<sequence length="565" mass="62996">MKKTSNLLIIQLIFFSCLFMQVTAYGQTSDLVKSEGITSPLHQANVGRITFMSKGIPVEEYKETDFLKTFEIKEGIDLSIQTYLGNSLTNYLHPLAPKLTADEVNSLGNYQFSFYVDNSLIYKENLHPGAGLPENKKTKTVFQIPLISSTNADSWGRYLWGRFMAYGGEDALAVGKPHLLKIEIRPYVKNPDLVTGNIIAHGEITLTVTKPQVDPAKLQPQAIQPGSGFSISNLKYDKEKIKELNQKIEEKTFKQITSIVVLKDGQLVLEEYFNGATRTTLHDPRSVGKTFASAAMGIAIKDGYIKNENQTLGQFYNLKEFSNYSARKDSVTLRSLLMMSSGFDGSDNNSESPGNEENMYPTNNWVKFALDLPMDKAKVMEKNWDYFTAGVVVLGDVIHKSVPGGLEKYADEKLFKPLGIKNYKWQYTPQHVANTAGGIQLASLDFARFGQLYLNDGKWNNKQILPQKWVNSSLAKQVALPDGSGSYGYLFWNKTYKVGNASYETYYCSGNGGNKIFIFKELGLVVVVTATAYNTPYAHPQVDKIIQRYILPAVVTGNTTVSSGK</sequence>
<dbReference type="PANTHER" id="PTHR43283:SF7">
    <property type="entry name" value="BETA-LACTAMASE-RELATED DOMAIN-CONTAINING PROTEIN"/>
    <property type="match status" value="1"/>
</dbReference>
<dbReference type="InterPro" id="IPR012338">
    <property type="entry name" value="Beta-lactam/transpept-like"/>
</dbReference>
<feature type="chain" id="PRO_5041916836" evidence="1">
    <location>
        <begin position="25"/>
        <end position="565"/>
    </location>
</feature>
<dbReference type="Proteomes" id="UP001241110">
    <property type="component" value="Unassembled WGS sequence"/>
</dbReference>
<keyword evidence="1" id="KW-0732">Signal</keyword>
<dbReference type="AlphaFoldDB" id="A0AAE3U897"/>
<dbReference type="PROSITE" id="PS51257">
    <property type="entry name" value="PROKAR_LIPOPROTEIN"/>
    <property type="match status" value="1"/>
</dbReference>